<sequence>MVEGLDYAQKVPVIRYCQKIVKCYLSIVTKFKLRMTNGLVENAENYSKAAFILHGTATVTAVVTDRISVHVTCNQSYLTSVFPCAV</sequence>
<name>A0A915KV74_ROMCU</name>
<proteinExistence type="predicted"/>
<evidence type="ECO:0000313" key="2">
    <source>
        <dbReference type="WBParaSite" id="nRc.2.0.1.t42695-RA"/>
    </source>
</evidence>
<keyword evidence="1" id="KW-1185">Reference proteome</keyword>
<evidence type="ECO:0000313" key="1">
    <source>
        <dbReference type="Proteomes" id="UP000887565"/>
    </source>
</evidence>
<organism evidence="1 2">
    <name type="scientific">Romanomermis culicivorax</name>
    <name type="common">Nematode worm</name>
    <dbReference type="NCBI Taxonomy" id="13658"/>
    <lineage>
        <taxon>Eukaryota</taxon>
        <taxon>Metazoa</taxon>
        <taxon>Ecdysozoa</taxon>
        <taxon>Nematoda</taxon>
        <taxon>Enoplea</taxon>
        <taxon>Dorylaimia</taxon>
        <taxon>Mermithida</taxon>
        <taxon>Mermithoidea</taxon>
        <taxon>Mermithidae</taxon>
        <taxon>Romanomermis</taxon>
    </lineage>
</organism>
<dbReference type="AlphaFoldDB" id="A0A915KV74"/>
<dbReference type="WBParaSite" id="nRc.2.0.1.t42695-RA">
    <property type="protein sequence ID" value="nRc.2.0.1.t42695-RA"/>
    <property type="gene ID" value="nRc.2.0.1.g42695"/>
</dbReference>
<dbReference type="Proteomes" id="UP000887565">
    <property type="component" value="Unplaced"/>
</dbReference>
<reference evidence="2" key="1">
    <citation type="submission" date="2022-11" db="UniProtKB">
        <authorList>
            <consortium name="WormBaseParasite"/>
        </authorList>
    </citation>
    <scope>IDENTIFICATION</scope>
</reference>
<protein>
    <submittedName>
        <fullName evidence="2">Uncharacterized protein</fullName>
    </submittedName>
</protein>
<accession>A0A915KV74</accession>